<feature type="compositionally biased region" description="Low complexity" evidence="1">
    <location>
        <begin position="260"/>
        <end position="275"/>
    </location>
</feature>
<proteinExistence type="predicted"/>
<feature type="compositionally biased region" description="Polar residues" evidence="1">
    <location>
        <begin position="276"/>
        <end position="287"/>
    </location>
</feature>
<reference evidence="2" key="1">
    <citation type="submission" date="2021-02" db="EMBL/GenBank/DDBJ databases">
        <authorList>
            <person name="Dougan E. K."/>
            <person name="Rhodes N."/>
            <person name="Thang M."/>
            <person name="Chan C."/>
        </authorList>
    </citation>
    <scope>NUCLEOTIDE SEQUENCE</scope>
</reference>
<dbReference type="Proteomes" id="UP000654075">
    <property type="component" value="Unassembled WGS sequence"/>
</dbReference>
<sequence>MASAAAAPPAAAAAVVCLEPPEPEGKEGAAPVSAAAAALPPAGAGDPPLPLPLPTATGGGVGVGVLGGVPTSVAELEAAFLRRAEGSDVPGELEAKSPAPLTGGEVVGKLQLQQSQHSDKWQQQQQPSPPQQPLWQQQQQLQAEGEANSLAGQSFRSLQELEDAFMVRSRGGSVDEAEVQAAHSPENATSSPQLTYQHQPHIPQQQQQQQYPGQGWVYPGQGQTPYWQQQSRETHAKTLQTQQQKAKLPPPPPPPPPPAAAAQYQQQQYPQQQQQGPAYNSYPSQSGPGAASGMVPPTSQQQQLQQQQLQQQPPFQQHYAPYGAPPQGPLTMQTGTVRRLFPGKEGGRATGAATPSS</sequence>
<feature type="region of interest" description="Disordered" evidence="1">
    <location>
        <begin position="38"/>
        <end position="60"/>
    </location>
</feature>
<dbReference type="EMBL" id="CAJNNV010028802">
    <property type="protein sequence ID" value="CAE8625816.1"/>
    <property type="molecule type" value="Genomic_DNA"/>
</dbReference>
<feature type="region of interest" description="Disordered" evidence="1">
    <location>
        <begin position="169"/>
        <end position="357"/>
    </location>
</feature>
<evidence type="ECO:0000313" key="2">
    <source>
        <dbReference type="EMBL" id="CAE8625816.1"/>
    </source>
</evidence>
<evidence type="ECO:0000313" key="3">
    <source>
        <dbReference type="Proteomes" id="UP000654075"/>
    </source>
</evidence>
<feature type="compositionally biased region" description="Low complexity" evidence="1">
    <location>
        <begin position="300"/>
        <end position="317"/>
    </location>
</feature>
<evidence type="ECO:0000256" key="1">
    <source>
        <dbReference type="SAM" id="MobiDB-lite"/>
    </source>
</evidence>
<feature type="compositionally biased region" description="Low complexity" evidence="1">
    <location>
        <begin position="237"/>
        <end position="247"/>
    </location>
</feature>
<feature type="compositionally biased region" description="Pro residues" evidence="1">
    <location>
        <begin position="248"/>
        <end position="259"/>
    </location>
</feature>
<keyword evidence="3" id="KW-1185">Reference proteome</keyword>
<feature type="compositionally biased region" description="Low complexity" evidence="1">
    <location>
        <begin position="133"/>
        <end position="142"/>
    </location>
</feature>
<comment type="caution">
    <text evidence="2">The sequence shown here is derived from an EMBL/GenBank/DDBJ whole genome shotgun (WGS) entry which is preliminary data.</text>
</comment>
<feature type="compositionally biased region" description="Low complexity" evidence="1">
    <location>
        <begin position="196"/>
        <end position="223"/>
    </location>
</feature>
<protein>
    <submittedName>
        <fullName evidence="2">Uncharacterized protein</fullName>
    </submittedName>
</protein>
<feature type="compositionally biased region" description="Polar residues" evidence="1">
    <location>
        <begin position="186"/>
        <end position="195"/>
    </location>
</feature>
<organism evidence="2 3">
    <name type="scientific">Polarella glacialis</name>
    <name type="common">Dinoflagellate</name>
    <dbReference type="NCBI Taxonomy" id="89957"/>
    <lineage>
        <taxon>Eukaryota</taxon>
        <taxon>Sar</taxon>
        <taxon>Alveolata</taxon>
        <taxon>Dinophyceae</taxon>
        <taxon>Suessiales</taxon>
        <taxon>Suessiaceae</taxon>
        <taxon>Polarella</taxon>
    </lineage>
</organism>
<feature type="compositionally biased region" description="Low complexity" evidence="1">
    <location>
        <begin position="111"/>
        <end position="126"/>
    </location>
</feature>
<feature type="region of interest" description="Disordered" evidence="1">
    <location>
        <begin position="84"/>
        <end position="155"/>
    </location>
</feature>
<dbReference type="AlphaFoldDB" id="A0A813GF74"/>
<accession>A0A813GF74</accession>
<name>A0A813GF74_POLGL</name>
<gene>
    <name evidence="2" type="ORF">PGLA1383_LOCUS42798</name>
</gene>